<organism evidence="3 4">
    <name type="scientific">Plakobranchus ocellatus</name>
    <dbReference type="NCBI Taxonomy" id="259542"/>
    <lineage>
        <taxon>Eukaryota</taxon>
        <taxon>Metazoa</taxon>
        <taxon>Spiralia</taxon>
        <taxon>Lophotrochozoa</taxon>
        <taxon>Mollusca</taxon>
        <taxon>Gastropoda</taxon>
        <taxon>Heterobranchia</taxon>
        <taxon>Euthyneura</taxon>
        <taxon>Panpulmonata</taxon>
        <taxon>Sacoglossa</taxon>
        <taxon>Placobranchoidea</taxon>
        <taxon>Plakobranchidae</taxon>
        <taxon>Plakobranchus</taxon>
    </lineage>
</organism>
<dbReference type="GO" id="GO:0003924">
    <property type="term" value="F:GTPase activity"/>
    <property type="evidence" value="ECO:0007669"/>
    <property type="project" value="InterPro"/>
</dbReference>
<dbReference type="Gene3D" id="3.40.50.300">
    <property type="entry name" value="P-loop containing nucleotide triphosphate hydrolases"/>
    <property type="match status" value="1"/>
</dbReference>
<proteinExistence type="inferred from homology"/>
<dbReference type="GO" id="GO:0005525">
    <property type="term" value="F:GTP binding"/>
    <property type="evidence" value="ECO:0007669"/>
    <property type="project" value="InterPro"/>
</dbReference>
<dbReference type="Proteomes" id="UP000735302">
    <property type="component" value="Unassembled WGS sequence"/>
</dbReference>
<dbReference type="SMART" id="SM00173">
    <property type="entry name" value="RAS"/>
    <property type="match status" value="1"/>
</dbReference>
<dbReference type="PROSITE" id="PS51421">
    <property type="entry name" value="RAS"/>
    <property type="match status" value="1"/>
</dbReference>
<name>A0AAV3YMS9_9GAST</name>
<dbReference type="Pfam" id="PF00071">
    <property type="entry name" value="Ras"/>
    <property type="match status" value="1"/>
</dbReference>
<dbReference type="PRINTS" id="PR00449">
    <property type="entry name" value="RASTRNSFRMNG"/>
</dbReference>
<comment type="caution">
    <text evidence="3">The sequence shown here is derived from an EMBL/GenBank/DDBJ whole genome shotgun (WGS) entry which is preliminary data.</text>
</comment>
<keyword evidence="4" id="KW-1185">Reference proteome</keyword>
<dbReference type="InterPro" id="IPR027417">
    <property type="entry name" value="P-loop_NTPase"/>
</dbReference>
<dbReference type="CDD" id="cd00154">
    <property type="entry name" value="Rab"/>
    <property type="match status" value="1"/>
</dbReference>
<dbReference type="FunFam" id="3.40.50.300:FF:001329">
    <property type="entry name" value="Small GTP-binding protein, putative"/>
    <property type="match status" value="1"/>
</dbReference>
<dbReference type="PROSITE" id="PS51419">
    <property type="entry name" value="RAB"/>
    <property type="match status" value="1"/>
</dbReference>
<dbReference type="SMART" id="SM00174">
    <property type="entry name" value="RHO"/>
    <property type="match status" value="1"/>
</dbReference>
<dbReference type="SMART" id="SM00175">
    <property type="entry name" value="RAB"/>
    <property type="match status" value="1"/>
</dbReference>
<dbReference type="AlphaFoldDB" id="A0AAV3YMS9"/>
<reference evidence="3 4" key="1">
    <citation type="journal article" date="2021" name="Elife">
        <title>Chloroplast acquisition without the gene transfer in kleptoplastic sea slugs, Plakobranchus ocellatus.</title>
        <authorList>
            <person name="Maeda T."/>
            <person name="Takahashi S."/>
            <person name="Yoshida T."/>
            <person name="Shimamura S."/>
            <person name="Takaki Y."/>
            <person name="Nagai Y."/>
            <person name="Toyoda A."/>
            <person name="Suzuki Y."/>
            <person name="Arimoto A."/>
            <person name="Ishii H."/>
            <person name="Satoh N."/>
            <person name="Nishiyama T."/>
            <person name="Hasebe M."/>
            <person name="Maruyama T."/>
            <person name="Minagawa J."/>
            <person name="Obokata J."/>
            <person name="Shigenobu S."/>
        </authorList>
    </citation>
    <scope>NUCLEOTIDE SEQUENCE [LARGE SCALE GENOMIC DNA]</scope>
</reference>
<evidence type="ECO:0000313" key="4">
    <source>
        <dbReference type="Proteomes" id="UP000735302"/>
    </source>
</evidence>
<dbReference type="InterPro" id="IPR005225">
    <property type="entry name" value="Small_GTP-bd"/>
</dbReference>
<evidence type="ECO:0000256" key="2">
    <source>
        <dbReference type="ARBA" id="ARBA00022741"/>
    </source>
</evidence>
<comment type="similarity">
    <text evidence="1">Belongs to the small GTPase superfamily. Rab family.</text>
</comment>
<evidence type="ECO:0000313" key="3">
    <source>
        <dbReference type="EMBL" id="GFN83711.1"/>
    </source>
</evidence>
<sequence length="201" mass="22886">MSVAKRLKLCVIGDVGVGKTSLAERFMTGMFREKYTPTYQANHYHKHIQTPDGEVYIQIWDTSGTERFRSVGPHLLHNSHGAVLTYDVTCMPTFSSIEQYWLEWVRNIAPEDFRLILVGNKVDRTISRQVDEQVARRFSREHGLLYYETSAKSGENVELAFLEGVSLLGDVWEDSGILDDSVDLYKPKTVTGCIIRGCCLF</sequence>
<gene>
    <name evidence="3" type="ORF">PoB_001021700</name>
</gene>
<dbReference type="NCBIfam" id="TIGR00231">
    <property type="entry name" value="small_GTP"/>
    <property type="match status" value="1"/>
</dbReference>
<protein>
    <submittedName>
        <fullName evidence="3">Uncharacterized protein</fullName>
    </submittedName>
</protein>
<evidence type="ECO:0000256" key="1">
    <source>
        <dbReference type="ARBA" id="ARBA00006270"/>
    </source>
</evidence>
<dbReference type="SUPFAM" id="SSF52540">
    <property type="entry name" value="P-loop containing nucleoside triphosphate hydrolases"/>
    <property type="match status" value="1"/>
</dbReference>
<dbReference type="EMBL" id="BLXT01001211">
    <property type="protein sequence ID" value="GFN83711.1"/>
    <property type="molecule type" value="Genomic_DNA"/>
</dbReference>
<dbReference type="PANTHER" id="PTHR47978">
    <property type="match status" value="1"/>
</dbReference>
<accession>A0AAV3YMS9</accession>
<dbReference type="SMART" id="SM00176">
    <property type="entry name" value="RAN"/>
    <property type="match status" value="1"/>
</dbReference>
<keyword evidence="2" id="KW-0547">Nucleotide-binding</keyword>
<dbReference type="InterPro" id="IPR001806">
    <property type="entry name" value="Small_GTPase"/>
</dbReference>